<dbReference type="EMBL" id="BSDI01000109">
    <property type="protein sequence ID" value="GLI03894.1"/>
    <property type="molecule type" value="Genomic_DNA"/>
</dbReference>
<dbReference type="Proteomes" id="UP001144280">
    <property type="component" value="Unassembled WGS sequence"/>
</dbReference>
<sequence>MRQAEASWWTDGVFDGRPVYQFLAARDIGAIFRFLKTRGWSRAAIAAATGLTETRVRAIARGSQQITSYQVLERIAAGLKIERGMLGLAYIAQARYEAGADIERIEAAESKAGMAGLPGDDRRSFLTAVGLLLGASGLLGLPVTTQPRRIGASDIARLDAILVLYRSIDSEFGSGAVYGEVARLAEAASALQDRSLYEYPGALEPRLYASIAAARQLAGWMAFDCARHSDAQRHLLAAERAAVASGDLLLAANVRYAQARQFQHLRHHRDAVDTVRLARDQIGDTVATPAVQARLYGTEATSLAAIGDARAARDLLGRAREAFDRIKPDREPEWIRFFDHGELLAEHAATYRELARHEPGSRRGATAVQWYADAIAAFGPQQARSAVLNEVGLCGALFLADQPDRAVVVGERALARARKLTSKRAFDRILNLRSDFARHLARPEVAEFARKVASLAPSSA</sequence>
<name>A0ABQ5RAY0_9ACTN</name>
<reference evidence="1" key="1">
    <citation type="submission" date="2022-12" db="EMBL/GenBank/DDBJ databases">
        <title>New Phytohabitans aurantiacus sp. RD004123 nov., an actinomycete isolated from soil.</title>
        <authorList>
            <person name="Triningsih D.W."/>
            <person name="Harunari E."/>
            <person name="Igarashi Y."/>
        </authorList>
    </citation>
    <scope>NUCLEOTIDE SEQUENCE</scope>
    <source>
        <strain evidence="1">RD004123</strain>
    </source>
</reference>
<evidence type="ECO:0000313" key="1">
    <source>
        <dbReference type="EMBL" id="GLI03894.1"/>
    </source>
</evidence>
<evidence type="ECO:0000313" key="2">
    <source>
        <dbReference type="Proteomes" id="UP001144280"/>
    </source>
</evidence>
<keyword evidence="2" id="KW-1185">Reference proteome</keyword>
<accession>A0ABQ5RAY0</accession>
<comment type="caution">
    <text evidence="1">The sequence shown here is derived from an EMBL/GenBank/DDBJ whole genome shotgun (WGS) entry which is preliminary data.</text>
</comment>
<protein>
    <recommendedName>
        <fullName evidence="3">HTH cro/C1-type domain-containing protein</fullName>
    </recommendedName>
</protein>
<dbReference type="InterPro" id="IPR010982">
    <property type="entry name" value="Lambda_DNA-bd_dom_sf"/>
</dbReference>
<organism evidence="1 2">
    <name type="scientific">Phytohabitans aurantiacus</name>
    <dbReference type="NCBI Taxonomy" id="3016789"/>
    <lineage>
        <taxon>Bacteria</taxon>
        <taxon>Bacillati</taxon>
        <taxon>Actinomycetota</taxon>
        <taxon>Actinomycetes</taxon>
        <taxon>Micromonosporales</taxon>
        <taxon>Micromonosporaceae</taxon>
    </lineage>
</organism>
<gene>
    <name evidence="1" type="ORF">Pa4123_91740</name>
</gene>
<proteinExistence type="predicted"/>
<dbReference type="SUPFAM" id="SSF47413">
    <property type="entry name" value="lambda repressor-like DNA-binding domains"/>
    <property type="match status" value="1"/>
</dbReference>
<dbReference type="RefSeq" id="WP_281906413.1">
    <property type="nucleotide sequence ID" value="NZ_BSDI01000109.1"/>
</dbReference>
<evidence type="ECO:0008006" key="3">
    <source>
        <dbReference type="Google" id="ProtNLM"/>
    </source>
</evidence>